<feature type="coiled-coil region" evidence="8">
    <location>
        <begin position="1051"/>
        <end position="1078"/>
    </location>
</feature>
<dbReference type="Proteomes" id="UP001497512">
    <property type="component" value="Chromosome 19"/>
</dbReference>
<name>A0ABP0U4S2_9BRYO</name>
<evidence type="ECO:0000313" key="12">
    <source>
        <dbReference type="Proteomes" id="UP001497512"/>
    </source>
</evidence>
<keyword evidence="2 7" id="KW-0547">Nucleotide-binding</keyword>
<dbReference type="Gene3D" id="3.40.850.10">
    <property type="entry name" value="Kinesin motor domain"/>
    <property type="match status" value="1"/>
</dbReference>
<feature type="coiled-coil region" evidence="8">
    <location>
        <begin position="927"/>
        <end position="1010"/>
    </location>
</feature>
<keyword evidence="1" id="KW-0493">Microtubule</keyword>
<feature type="coiled-coil region" evidence="8">
    <location>
        <begin position="1393"/>
        <end position="1427"/>
    </location>
</feature>
<feature type="region of interest" description="Disordered" evidence="9">
    <location>
        <begin position="632"/>
        <end position="657"/>
    </location>
</feature>
<dbReference type="PRINTS" id="PR00380">
    <property type="entry name" value="KINESINHEAVY"/>
</dbReference>
<feature type="coiled-coil region" evidence="8">
    <location>
        <begin position="806"/>
        <end position="844"/>
    </location>
</feature>
<evidence type="ECO:0000259" key="10">
    <source>
        <dbReference type="PROSITE" id="PS50067"/>
    </source>
</evidence>
<feature type="coiled-coil region" evidence="8">
    <location>
        <begin position="1464"/>
        <end position="1526"/>
    </location>
</feature>
<evidence type="ECO:0000256" key="3">
    <source>
        <dbReference type="ARBA" id="ARBA00022840"/>
    </source>
</evidence>
<dbReference type="PROSITE" id="PS50067">
    <property type="entry name" value="KINESIN_MOTOR_2"/>
    <property type="match status" value="1"/>
</dbReference>
<dbReference type="SUPFAM" id="SSF52540">
    <property type="entry name" value="P-loop containing nucleoside triphosphate hydrolases"/>
    <property type="match status" value="1"/>
</dbReference>
<proteinExistence type="inferred from homology"/>
<feature type="coiled-coil region" evidence="8">
    <location>
        <begin position="1104"/>
        <end position="1152"/>
    </location>
</feature>
<organism evidence="11 12">
    <name type="scientific">Sphagnum troendelagicum</name>
    <dbReference type="NCBI Taxonomy" id="128251"/>
    <lineage>
        <taxon>Eukaryota</taxon>
        <taxon>Viridiplantae</taxon>
        <taxon>Streptophyta</taxon>
        <taxon>Embryophyta</taxon>
        <taxon>Bryophyta</taxon>
        <taxon>Sphagnophytina</taxon>
        <taxon>Sphagnopsida</taxon>
        <taxon>Sphagnales</taxon>
        <taxon>Sphagnaceae</taxon>
        <taxon>Sphagnum</taxon>
    </lineage>
</organism>
<feature type="coiled-coil region" evidence="8">
    <location>
        <begin position="1997"/>
        <end position="2035"/>
    </location>
</feature>
<comment type="similarity">
    <text evidence="6">Belongs to the TRAFAC class myosin-kinesin ATPase superfamily. Kinesin family. KIN-12 subfamily.</text>
</comment>
<protein>
    <recommendedName>
        <fullName evidence="10">Kinesin motor domain-containing protein</fullName>
    </recommendedName>
</protein>
<dbReference type="InterPro" id="IPR036961">
    <property type="entry name" value="Kinesin_motor_dom_sf"/>
</dbReference>
<evidence type="ECO:0000256" key="9">
    <source>
        <dbReference type="SAM" id="MobiDB-lite"/>
    </source>
</evidence>
<reference evidence="11" key="1">
    <citation type="submission" date="2024-02" db="EMBL/GenBank/DDBJ databases">
        <authorList>
            <consortium name="ELIXIR-Norway"/>
            <consortium name="Elixir Norway"/>
        </authorList>
    </citation>
    <scope>NUCLEOTIDE SEQUENCE</scope>
</reference>
<feature type="domain" description="Kinesin motor" evidence="10">
    <location>
        <begin position="257"/>
        <end position="593"/>
    </location>
</feature>
<feature type="region of interest" description="Disordered" evidence="9">
    <location>
        <begin position="153"/>
        <end position="234"/>
    </location>
</feature>
<feature type="compositionally biased region" description="Polar residues" evidence="9">
    <location>
        <begin position="169"/>
        <end position="179"/>
    </location>
</feature>
<keyword evidence="5 7" id="KW-0505">Motor protein</keyword>
<feature type="coiled-coil region" evidence="8">
    <location>
        <begin position="2178"/>
        <end position="2346"/>
    </location>
</feature>
<dbReference type="SMART" id="SM00129">
    <property type="entry name" value="KISc"/>
    <property type="match status" value="1"/>
</dbReference>
<feature type="coiled-coil region" evidence="8">
    <location>
        <begin position="2416"/>
        <end position="2496"/>
    </location>
</feature>
<evidence type="ECO:0000256" key="2">
    <source>
        <dbReference type="ARBA" id="ARBA00022741"/>
    </source>
</evidence>
<feature type="coiled-coil region" evidence="8">
    <location>
        <begin position="2525"/>
        <end position="2587"/>
    </location>
</feature>
<feature type="coiled-coil region" evidence="8">
    <location>
        <begin position="2861"/>
        <end position="2902"/>
    </location>
</feature>
<evidence type="ECO:0000256" key="5">
    <source>
        <dbReference type="ARBA" id="ARBA00023175"/>
    </source>
</evidence>
<evidence type="ECO:0000256" key="8">
    <source>
        <dbReference type="SAM" id="Coils"/>
    </source>
</evidence>
<feature type="coiled-coil region" evidence="8">
    <location>
        <begin position="2632"/>
        <end position="2659"/>
    </location>
</feature>
<evidence type="ECO:0000256" key="6">
    <source>
        <dbReference type="ARBA" id="ARBA00034488"/>
    </source>
</evidence>
<dbReference type="PANTHER" id="PTHR37739">
    <property type="entry name" value="KINESIN-LIKE PROTEIN KIN-12D"/>
    <property type="match status" value="1"/>
</dbReference>
<sequence length="3016" mass="341315">MYPMRLFSQSPKKAPFEKDLEKCLSSGCEEDVVADPVRSEGGEKALSYKSEFVELAIEHDAVGTGKGNDAETVGPVRIISSPSASRIQWGNSRAEVTPDLAVEASVSTPSKKLRQSSSFSGFSSREAGCGVSRTMAQGGGSFNRSASDIVCGTPRSGRSIAGKPPVDADTTSTNRNQGVLQKEAVTPSKNPNRALKYGGAPSNASSVAGLSSTRATSSAANQLRSTGTSGPVQISSQLRNEQHFYLEDDPSFWQDHNVQVLIRIRPLSSTESVQGFGKCVRQENAHTISWLGQPESRFTFDHVAGEMISQEELFQVAGLPMVTNCMAGYNSCMFAYGQTGSGKTHTMLGDIGDLDHQPSDNRGMTPRVFECLFAQIRMAEEARKCENLRYMCKCSFLEIYNEQITDLLDPSSVNLQLREDINKGVYVENLTEVEVQSVQDVVQLLLVGAANRRVAATNMNRESSRSHSVFTCIIQSQWECDSMINFRFGRLNLVDLAGSERQKSSGAEGDRLKEAVSINKSLSTLGLVIMVLVDIANGKQRHVPYRDSKLSFLLQDSLGGNSKTTIIANLSPSSCSSLETLSTLRFAQRAKFIQNNAVVNEDASGDVNGLRQQIQQLKEELARLRRQSISRFPTVRPTGSPHDGILEEDDSLDGPTPPSCSLEGSFLQFGSLVPSPTILTKKIKMLEANLTGALRREQEAELSTKRFGLEIEHANRLVKELEENTQYNKLILRFREDKIRRLESLSTGVLSADAYLMEENNAVMEELQLLRDLPVQNPELTRLAMENLCLHEQLRRFKEFDIGGEREAMAQEISHLRDQLQQQLDSTKAALEGEQACRRELEEKIACSRSDPTNRENMHHETEIGSEALSPATKIRHHDAIMQLEMELDCMDGGSALLVTGHQWQRGGPEFLVTGEGGTEMQHSVTIMQLQLDLESAQTALEEERANLKEAKQQSSDLKEKLQGALLKLEEDKALIEALEDQQIFSINELESLQAKHQRFIELLRRREEKERVLKHRIYQLQWELKEQELQSVERELCEGNKNGVMDEACRSALEMKLVKARMELEKVQRLNHSFQAEKAFHSALEQEMDVTRMEAESETALAITLMQSELIEMRDEVDAANQREAQARKLVNKLEEEVKTANAMLENVQEVNTSWASKYKRLKWEKHKELLALQQDWEGAAARVMDYLTKEERKTDKEGKKNTGSIGEYQEDAGDYNHLTSCKDSESAMDRILHGISKNQEVIETTKKHMSDVHQIATMASDMVKHLGDSFFCSVYTGATEEMKEVWKSYQETKVLKLKLESCEAKLQEVGRKANAAFIMACWISEAIRTRQIAQSRLRMDLTEGVAKVQQKEMQYECQRTLKNECAFCEIQDEAVKVHEGLSDLEEDRVQLEKFEIQVQESGNALENLQAELKKAEIGLQEVHCIALKMAVAQGGSARTDCGWRSSRKISTVTPENNSDECVLLVENALNGAQQQLQSLRTENRDRRAWDITAVSEVKEKLEALNEKEEEITKLKEQIAEQCEQWSSRANIDIPSVDTQAHLLKNDQATLAVQTRLAGPQAQFNSTSSEVGSFIDFKETHGNVQMTKAIGIMNMELLLQKEEKIICLNKEFHETEVNAKKLPEKLDAFALSEQAWRSEKQSLCDEIESLRSCLATRVRACEALQKENLVLEEKGDAATRAYQSSDEILHDMERKLTKITVELAEEKRRAEISQLKLTGAEERVKVLLEAHSVMIDEWATERQSLHSETDLLKIELSRLELHSEMQGGREQPLRNLKENRAVRSFDHGMSTAKHVEKLRQELERTRTDNVKLHTKLRERDSMLLSVRLELSAALADCKHAEAKLEQAVEERQALLHVEEELRLQISFLTEELQTLQEEVSWRQKHVGACQFQLESLTKILMETEERTHEAEQEWRKEKVQIETELQKARANAHERHVEAVALSAKFKEWQGTLEDADLLVNALVQANDSARQDAWQWKLEKESMGSVQVEQIAQVLEETLETVAVARKEVDVLMRDIECQMEDLIAEIRILKVEIRHKYWKVETGTLESGEQQKEKCADAFGDSEVGGYYVSHIKCLEDEQKQFNTETAVLVDNKSPIRSLHAEVMRSQKQIVAQRDHAVTLQLLQEKEETVVTLVHELNKLKHSSNHLEKEVRTKDEGKECGRDSNLRQSFTLKVVKEKDDTLNLLKEEREHLKSMVEGLESEVLEWQQRCLEAETALKEKVRTIADLQSEIDESHERLGEQVTTLADQLEERNQHVSELECQRMELREEMQRQAIAFASLHEQLQRQDCSLEGEAKSIAIKVSEEKEVLRTLEEEKAELKSMVERLDAEVRFFERKAADVETSMAEMERIRLDRESLQVKLNCVEVLQLELDIQNSKLSTMAEQRSNLEASLTQKTVEFNLITEELNTIRASAASVTQESEHLKEQVGDLEAKALSLEQDLLKKQQAIDCLEAELVTVEENMAHCLEDATADLKELASERDALHNELLMLSKQLVVVQALADEREAVVAEAQQVAELSRSHAEEKQQEAEILGKSVEELETTVYVLESQLEGLKRDMERQRLIREDMEMELQVLNNHMSMLQAALDEAGARSAKELLEAQFAREEAERFGCCTNLSFLIMFVTQITVLLSAAEKQASEFESKLKAVEIKLEERKCQHSTPKAGKLKGTGSTFTCIGMGHQVHSELAEDRISYELRIQELETLLSSQHKENSMLNDKLVEAEKMTYDVVHDLLGVKSNISNVVTLLGQQQAELLLQNGCNNSPDDAQEKEEALENLTSQLNDFIQERESWLEEIKQKQAEVLAARLSTDKLRERDKRLIAENNKFKAESIGQQKRIGDLEQEMRKLSGQQNLQQRIQHHAKIKDENNALRIQNDELSGKLRRAELLYARVNDELSKYRSADGKQPFLDIDEEQRLCNMLQEAEADRVQMAHTLLGLCTSVMKASGITVGSEQNIEPSAALEALEQLTQQLASTQQELSDCRIKIRIEGERQRLEDLRAMHSPMKPVNLSGLAPR</sequence>
<feature type="coiled-coil region" evidence="8">
    <location>
        <begin position="600"/>
        <end position="627"/>
    </location>
</feature>
<dbReference type="PROSITE" id="PS00411">
    <property type="entry name" value="KINESIN_MOTOR_1"/>
    <property type="match status" value="1"/>
</dbReference>
<gene>
    <name evidence="11" type="ORF">CSSPTR1EN2_LOCUS11468</name>
</gene>
<keyword evidence="12" id="KW-1185">Reference proteome</keyword>
<keyword evidence="4 8" id="KW-0175">Coiled coil</keyword>
<dbReference type="EMBL" id="OZ019911">
    <property type="protein sequence ID" value="CAK9212901.1"/>
    <property type="molecule type" value="Genomic_DNA"/>
</dbReference>
<dbReference type="InterPro" id="IPR001752">
    <property type="entry name" value="Kinesin_motor_dom"/>
</dbReference>
<dbReference type="InterPro" id="IPR044986">
    <property type="entry name" value="KIF15/KIN-12"/>
</dbReference>
<feature type="coiled-coil region" evidence="8">
    <location>
        <begin position="1796"/>
        <end position="1932"/>
    </location>
</feature>
<feature type="binding site" evidence="7">
    <location>
        <begin position="337"/>
        <end position="344"/>
    </location>
    <ligand>
        <name>ATP</name>
        <dbReference type="ChEBI" id="CHEBI:30616"/>
    </ligand>
</feature>
<dbReference type="PANTHER" id="PTHR37739:SF8">
    <property type="entry name" value="KINESIN-LIKE PROTEIN KIN-12D"/>
    <property type="match status" value="1"/>
</dbReference>
<feature type="coiled-coil region" evidence="8">
    <location>
        <begin position="1690"/>
        <end position="1724"/>
    </location>
</feature>
<dbReference type="Pfam" id="PF00225">
    <property type="entry name" value="Kinesin"/>
    <property type="match status" value="1"/>
</dbReference>
<evidence type="ECO:0000313" key="11">
    <source>
        <dbReference type="EMBL" id="CAK9212901.1"/>
    </source>
</evidence>
<accession>A0ABP0U4S2</accession>
<dbReference type="InterPro" id="IPR027417">
    <property type="entry name" value="P-loop_NTPase"/>
</dbReference>
<feature type="coiled-coil region" evidence="8">
    <location>
        <begin position="2768"/>
        <end position="2802"/>
    </location>
</feature>
<feature type="compositionally biased region" description="Polar residues" evidence="9">
    <location>
        <begin position="202"/>
        <end position="234"/>
    </location>
</feature>
<evidence type="ECO:0000256" key="7">
    <source>
        <dbReference type="PROSITE-ProRule" id="PRU00283"/>
    </source>
</evidence>
<keyword evidence="3 7" id="KW-0067">ATP-binding</keyword>
<evidence type="ECO:0000256" key="1">
    <source>
        <dbReference type="ARBA" id="ARBA00022701"/>
    </source>
</evidence>
<dbReference type="InterPro" id="IPR019821">
    <property type="entry name" value="Kinesin_motor_CS"/>
</dbReference>
<evidence type="ECO:0000256" key="4">
    <source>
        <dbReference type="ARBA" id="ARBA00023054"/>
    </source>
</evidence>